<reference evidence="1" key="1">
    <citation type="submission" date="2021-06" db="EMBL/GenBank/DDBJ databases">
        <authorList>
            <person name="Kallberg Y."/>
            <person name="Tangrot J."/>
            <person name="Rosling A."/>
        </authorList>
    </citation>
    <scope>NUCLEOTIDE SEQUENCE</scope>
    <source>
        <strain evidence="1">MA461A</strain>
    </source>
</reference>
<name>A0ACA9SCH6_9GLOM</name>
<dbReference type="EMBL" id="CAJVQC010112000">
    <property type="protein sequence ID" value="CAG8835476.1"/>
    <property type="molecule type" value="Genomic_DNA"/>
</dbReference>
<accession>A0ACA9SCH6</accession>
<evidence type="ECO:0000313" key="1">
    <source>
        <dbReference type="EMBL" id="CAG8835476.1"/>
    </source>
</evidence>
<dbReference type="Proteomes" id="UP000789920">
    <property type="component" value="Unassembled WGS sequence"/>
</dbReference>
<protein>
    <submittedName>
        <fullName evidence="1">11074_t:CDS:1</fullName>
    </submittedName>
</protein>
<feature type="non-terminal residue" evidence="1">
    <location>
        <position position="1"/>
    </location>
</feature>
<sequence>INTNYKVIVDISFDAKNKLEDSFSDNIVVRVDVSDDSSKKTVDKFIKD</sequence>
<evidence type="ECO:0000313" key="2">
    <source>
        <dbReference type="Proteomes" id="UP000789920"/>
    </source>
</evidence>
<feature type="non-terminal residue" evidence="1">
    <location>
        <position position="48"/>
    </location>
</feature>
<organism evidence="1 2">
    <name type="scientific">Racocetra persica</name>
    <dbReference type="NCBI Taxonomy" id="160502"/>
    <lineage>
        <taxon>Eukaryota</taxon>
        <taxon>Fungi</taxon>
        <taxon>Fungi incertae sedis</taxon>
        <taxon>Mucoromycota</taxon>
        <taxon>Glomeromycotina</taxon>
        <taxon>Glomeromycetes</taxon>
        <taxon>Diversisporales</taxon>
        <taxon>Gigasporaceae</taxon>
        <taxon>Racocetra</taxon>
    </lineage>
</organism>
<keyword evidence="2" id="KW-1185">Reference proteome</keyword>
<comment type="caution">
    <text evidence="1">The sequence shown here is derived from an EMBL/GenBank/DDBJ whole genome shotgun (WGS) entry which is preliminary data.</text>
</comment>
<gene>
    <name evidence="1" type="ORF">RPERSI_LOCUS29565</name>
</gene>
<proteinExistence type="predicted"/>